<organism evidence="2 3">
    <name type="scientific">Thalassococcus arenae</name>
    <dbReference type="NCBI Taxonomy" id="2851652"/>
    <lineage>
        <taxon>Bacteria</taxon>
        <taxon>Pseudomonadati</taxon>
        <taxon>Pseudomonadota</taxon>
        <taxon>Alphaproteobacteria</taxon>
        <taxon>Rhodobacterales</taxon>
        <taxon>Roseobacteraceae</taxon>
        <taxon>Thalassococcus</taxon>
    </lineage>
</organism>
<proteinExistence type="predicted"/>
<gene>
    <name evidence="2" type="ORF">KUH32_00905</name>
</gene>
<dbReference type="InterPro" id="IPR046595">
    <property type="entry name" value="DUF6653"/>
</dbReference>
<keyword evidence="1" id="KW-0812">Transmembrane</keyword>
<accession>A0ABS6N487</accession>
<name>A0ABS6N487_9RHOB</name>
<evidence type="ECO:0000313" key="3">
    <source>
        <dbReference type="Proteomes" id="UP001166293"/>
    </source>
</evidence>
<keyword evidence="3" id="KW-1185">Reference proteome</keyword>
<feature type="transmembrane region" description="Helical" evidence="1">
    <location>
        <begin position="36"/>
        <end position="64"/>
    </location>
</feature>
<dbReference type="Proteomes" id="UP001166293">
    <property type="component" value="Unassembled WGS sequence"/>
</dbReference>
<evidence type="ECO:0000313" key="2">
    <source>
        <dbReference type="EMBL" id="MBV2358320.1"/>
    </source>
</evidence>
<reference evidence="2" key="1">
    <citation type="submission" date="2021-06" db="EMBL/GenBank/DDBJ databases">
        <title>Thalassococcus sp. CAU 1522 isolated from sea sand, Republic of Korea.</title>
        <authorList>
            <person name="Kim W."/>
        </authorList>
    </citation>
    <scope>NUCLEOTIDE SEQUENCE</scope>
    <source>
        <strain evidence="2">CAU 1522</strain>
    </source>
</reference>
<evidence type="ECO:0000256" key="1">
    <source>
        <dbReference type="SAM" id="Phobius"/>
    </source>
</evidence>
<dbReference type="EMBL" id="JAHRWL010000001">
    <property type="protein sequence ID" value="MBV2358320.1"/>
    <property type="molecule type" value="Genomic_DNA"/>
</dbReference>
<keyword evidence="1" id="KW-1133">Transmembrane helix</keyword>
<comment type="caution">
    <text evidence="2">The sequence shown here is derived from an EMBL/GenBank/DDBJ whole genome shotgun (WGS) entry which is preliminary data.</text>
</comment>
<protein>
    <submittedName>
        <fullName evidence="2">Uncharacterized protein</fullName>
    </submittedName>
</protein>
<dbReference type="Pfam" id="PF20358">
    <property type="entry name" value="DUF6653"/>
    <property type="match status" value="1"/>
</dbReference>
<dbReference type="RefSeq" id="WP_217776192.1">
    <property type="nucleotide sequence ID" value="NZ_JAHRWL010000001.1"/>
</dbReference>
<keyword evidence="1" id="KW-0472">Membrane</keyword>
<sequence>MDPFRAVEKAMAMSPEVWARHANPLSGLTRMATAPVLILAIYARAWIGWWSLLPIAVVTAWIWVNTRIFPPPADHGHWMTRVVLGERWFLARHSVTLPDHHIAAAHWLTALSLLGLPPLVWGLWVLDPGWTVAGGALALLPKLWFCDRMVWLYQDQTGSVPGHPEPKPQLPPEETAQ</sequence>